<evidence type="ECO:0000256" key="1">
    <source>
        <dbReference type="SAM" id="SignalP"/>
    </source>
</evidence>
<evidence type="ECO:0008006" key="4">
    <source>
        <dbReference type="Google" id="ProtNLM"/>
    </source>
</evidence>
<reference evidence="2 3" key="1">
    <citation type="submission" date="2017-06" db="EMBL/GenBank/DDBJ databases">
        <authorList>
            <person name="Kim H.J."/>
            <person name="Triplett B.A."/>
        </authorList>
    </citation>
    <scope>NUCLEOTIDE SEQUENCE [LARGE SCALE GENOMIC DNA]</scope>
    <source>
        <strain evidence="2 3">DSM 19307</strain>
    </source>
</reference>
<proteinExistence type="predicted"/>
<dbReference type="PANTHER" id="PTHR37833">
    <property type="entry name" value="LIPOPROTEIN-RELATED"/>
    <property type="match status" value="1"/>
</dbReference>
<dbReference type="EMBL" id="FZPD01000005">
    <property type="protein sequence ID" value="SNT24400.1"/>
    <property type="molecule type" value="Genomic_DNA"/>
</dbReference>
<dbReference type="PANTHER" id="PTHR37833:SF1">
    <property type="entry name" value="SIGNAL PEPTIDE PROTEIN"/>
    <property type="match status" value="1"/>
</dbReference>
<sequence>MKYLATLLLIGFAFAATAQEEEPMTGPKISFTEKSFDFGEITQGEKVEHVFEFENIGTEPLVLSDVRTTCGCTAPEWPREPIAPGSKAKLKVVFNSAGKMGMQNKVITVMSNAVNNPERVKIVTNVMPPDNK</sequence>
<name>A0A239L265_EKHLU</name>
<feature type="signal peptide" evidence="1">
    <location>
        <begin position="1"/>
        <end position="18"/>
    </location>
</feature>
<dbReference type="OrthoDB" id="826619at2"/>
<dbReference type="Gene3D" id="2.60.40.10">
    <property type="entry name" value="Immunoglobulins"/>
    <property type="match status" value="1"/>
</dbReference>
<keyword evidence="3" id="KW-1185">Reference proteome</keyword>
<accession>A0A239L265</accession>
<dbReference type="Pfam" id="PF07610">
    <property type="entry name" value="DUF1573"/>
    <property type="match status" value="1"/>
</dbReference>
<dbReference type="AlphaFoldDB" id="A0A239L265"/>
<evidence type="ECO:0000313" key="2">
    <source>
        <dbReference type="EMBL" id="SNT24400.1"/>
    </source>
</evidence>
<dbReference type="InterPro" id="IPR013783">
    <property type="entry name" value="Ig-like_fold"/>
</dbReference>
<organism evidence="2 3">
    <name type="scientific">Ekhidna lutea</name>
    <dbReference type="NCBI Taxonomy" id="447679"/>
    <lineage>
        <taxon>Bacteria</taxon>
        <taxon>Pseudomonadati</taxon>
        <taxon>Bacteroidota</taxon>
        <taxon>Cytophagia</taxon>
        <taxon>Cytophagales</taxon>
        <taxon>Reichenbachiellaceae</taxon>
        <taxon>Ekhidna</taxon>
    </lineage>
</organism>
<dbReference type="InterPro" id="IPR011467">
    <property type="entry name" value="DUF1573"/>
</dbReference>
<dbReference type="RefSeq" id="WP_089357607.1">
    <property type="nucleotide sequence ID" value="NZ_FZPD01000005.1"/>
</dbReference>
<feature type="chain" id="PRO_5012331096" description="DUF1573 domain-containing protein" evidence="1">
    <location>
        <begin position="19"/>
        <end position="132"/>
    </location>
</feature>
<evidence type="ECO:0000313" key="3">
    <source>
        <dbReference type="Proteomes" id="UP000198393"/>
    </source>
</evidence>
<gene>
    <name evidence="2" type="ORF">SAMN05421640_2909</name>
</gene>
<protein>
    <recommendedName>
        <fullName evidence="4">DUF1573 domain-containing protein</fullName>
    </recommendedName>
</protein>
<dbReference type="Proteomes" id="UP000198393">
    <property type="component" value="Unassembled WGS sequence"/>
</dbReference>
<keyword evidence="1" id="KW-0732">Signal</keyword>